<feature type="domain" description="DUF4216" evidence="2">
    <location>
        <begin position="809"/>
        <end position="874"/>
    </location>
</feature>
<accession>A0A834LNX4</accession>
<gene>
    <name evidence="4" type="ORF">RHSIM_Rhsim04G0140300</name>
</gene>
<dbReference type="PANTHER" id="PTHR48258">
    <property type="entry name" value="DUF4218 DOMAIN-CONTAINING PROTEIN-RELATED"/>
    <property type="match status" value="1"/>
</dbReference>
<dbReference type="OrthoDB" id="1878503at2759"/>
<comment type="caution">
    <text evidence="4">The sequence shown here is derived from an EMBL/GenBank/DDBJ whole genome shotgun (WGS) entry which is preliminary data.</text>
</comment>
<keyword evidence="1" id="KW-0175">Coiled coil</keyword>
<dbReference type="PANTHER" id="PTHR48258:SF6">
    <property type="entry name" value="LEUCINE-RICH REPEAT DOMAIN, L DOMAIN-CONTAINING PROTEIN"/>
    <property type="match status" value="1"/>
</dbReference>
<dbReference type="InterPro" id="IPR025452">
    <property type="entry name" value="DUF4218"/>
</dbReference>
<dbReference type="InterPro" id="IPR025312">
    <property type="entry name" value="DUF4216"/>
</dbReference>
<evidence type="ECO:0000313" key="5">
    <source>
        <dbReference type="Proteomes" id="UP000626092"/>
    </source>
</evidence>
<organism evidence="4 5">
    <name type="scientific">Rhododendron simsii</name>
    <name type="common">Sims's rhododendron</name>
    <dbReference type="NCBI Taxonomy" id="118357"/>
    <lineage>
        <taxon>Eukaryota</taxon>
        <taxon>Viridiplantae</taxon>
        <taxon>Streptophyta</taxon>
        <taxon>Embryophyta</taxon>
        <taxon>Tracheophyta</taxon>
        <taxon>Spermatophyta</taxon>
        <taxon>Magnoliopsida</taxon>
        <taxon>eudicotyledons</taxon>
        <taxon>Gunneridae</taxon>
        <taxon>Pentapetalae</taxon>
        <taxon>asterids</taxon>
        <taxon>Ericales</taxon>
        <taxon>Ericaceae</taxon>
        <taxon>Ericoideae</taxon>
        <taxon>Rhodoreae</taxon>
        <taxon>Rhododendron</taxon>
    </lineage>
</organism>
<feature type="domain" description="DUF4218" evidence="3">
    <location>
        <begin position="538"/>
        <end position="650"/>
    </location>
</feature>
<dbReference type="InterPro" id="IPR004242">
    <property type="entry name" value="Transposase_21"/>
</dbReference>
<evidence type="ECO:0000259" key="3">
    <source>
        <dbReference type="Pfam" id="PF13960"/>
    </source>
</evidence>
<reference evidence="4" key="1">
    <citation type="submission" date="2019-11" db="EMBL/GenBank/DDBJ databases">
        <authorList>
            <person name="Liu Y."/>
            <person name="Hou J."/>
            <person name="Li T.-Q."/>
            <person name="Guan C.-H."/>
            <person name="Wu X."/>
            <person name="Wu H.-Z."/>
            <person name="Ling F."/>
            <person name="Zhang R."/>
            <person name="Shi X.-G."/>
            <person name="Ren J.-P."/>
            <person name="Chen E.-F."/>
            <person name="Sun J.-M."/>
        </authorList>
    </citation>
    <scope>NUCLEOTIDE SEQUENCE</scope>
    <source>
        <strain evidence="4">Adult_tree_wgs_1</strain>
        <tissue evidence="4">Leaves</tissue>
    </source>
</reference>
<name>A0A834LNX4_RHOSS</name>
<dbReference type="Proteomes" id="UP000626092">
    <property type="component" value="Unassembled WGS sequence"/>
</dbReference>
<dbReference type="Pfam" id="PF13960">
    <property type="entry name" value="DUF4218"/>
    <property type="match status" value="1"/>
</dbReference>
<evidence type="ECO:0000313" key="4">
    <source>
        <dbReference type="EMBL" id="KAF7144476.1"/>
    </source>
</evidence>
<dbReference type="Pfam" id="PF13952">
    <property type="entry name" value="DUF4216"/>
    <property type="match status" value="1"/>
</dbReference>
<feature type="coiled-coil region" evidence="1">
    <location>
        <begin position="1135"/>
        <end position="1176"/>
    </location>
</feature>
<evidence type="ECO:0000259" key="2">
    <source>
        <dbReference type="Pfam" id="PF13952"/>
    </source>
</evidence>
<evidence type="ECO:0008006" key="6">
    <source>
        <dbReference type="Google" id="ProtNLM"/>
    </source>
</evidence>
<evidence type="ECO:0000256" key="1">
    <source>
        <dbReference type="SAM" id="Coils"/>
    </source>
</evidence>
<dbReference type="EMBL" id="WJXA01000004">
    <property type="protein sequence ID" value="KAF7144476.1"/>
    <property type="molecule type" value="Genomic_DNA"/>
</dbReference>
<sequence length="1188" mass="137441">MLEEILMAGVLDDDIDELPSSFEREDVRNFDKLFEDAQRKVFPGCNGTILSFIVKMLHTKVHGKISNSTFDMMMQVIKSLLPEYDEFVPWNICEAKKLLRDLGLGYECIDVCKYDCAFFWKENADLENCPRCIESRYKEKRVDDGVLRHPADGEEWKNFDVQYPTFDADPRNVRLGLATDGFNHFGTMSTSNSMWPVIVMPYNLRPWKCMKEPFCMMSLLIPGRSAPGRDIDVYLRPLIDELKELWEDGIQTYDASNGQFFKMHAAVMWTINDFPAYANMSGWTTKGYLACPICNEDASSQRLRSKIGYMGARRFLPENHCWRKSKLFNGQVENRSRPLELTGEEILRQIESGVYKPHGKHPTNRKKQRDENPILNWTKRSILFELPYWKTLKLRHCLDVMHIEKNIFDNLIGTLLGVDGKSKDTEKARRDLEDMRIRKELHLKKRADGSFEKPPALYTLSQIERLQFCEFLKSIKYPDGYAANISSCVSTEGGKLTGLKTHDCHVLLQKLLPIGMRGFLNKEISTALFEFGSFFQQLCSKTLRVEDLDKLEDDIILVLCKLEKIFPPAFFDVMVHLAIHLPREAKLGGPVQYRWMYPIERLLGVLKGFVGNKARPEGSIAEAYVSKECTTFCSMYLDGIETVFNREERNDDGGERGPGLDIFTQSVRPFGQIQRAPDLPTKQREMAHWFALYNCSEVEPYLEEHKSLLADGSAVDITKRQRKEFPKWFKERMNELRRQGSPEATNELWSLANGPSALIKTYSGCISNGVRFHTNERDNRHRSQNSGLVVEGDHEGHTINFYGYLTKVWEMTYLFRHRVVLFQREWFNTGSNRTLQTDLHSISIDIRSRRYKDDPFVLPSQVQQVCYMNDTKVANDAPNDEFQQEETTEFVRVVEDLITTPLRRNDIEPEIIREESSPSSSKSVRGPTIGKSLDKFIAHHEGKKLIVTVPEEMKAFYGVNATMAATDLGDKFDIVDRIEGNSLADAVTDKKASLLYKDWKCNMRRHYRKLRKSKVDPYSSPYHGMHMDDWKYLIDKVFKDPKIRALNFDAVLRDTPATYAIVEFFAHWSASMKKARDEALESGVSLTHEELSKKVLGKGKNPKYLRGLGVGPTPTSLSFKSHLESRAHSELLSIRSEMELLLEEQQQEREVYQCEREERERERQEERDRFARLESLVTKYLDTHGTPW</sequence>
<protein>
    <recommendedName>
        <fullName evidence="6">Transposase</fullName>
    </recommendedName>
</protein>
<proteinExistence type="predicted"/>
<keyword evidence="5" id="KW-1185">Reference proteome</keyword>
<dbReference type="Pfam" id="PF02992">
    <property type="entry name" value="Transposase_21"/>
    <property type="match status" value="1"/>
</dbReference>
<dbReference type="AlphaFoldDB" id="A0A834LNX4"/>